<gene>
    <name evidence="1" type="ORF">G6N73_35645</name>
</gene>
<accession>A0A6G4WNR6</accession>
<dbReference type="InterPro" id="IPR046342">
    <property type="entry name" value="CBS_dom_sf"/>
</dbReference>
<comment type="caution">
    <text evidence="1">The sequence shown here is derived from an EMBL/GenBank/DDBJ whole genome shotgun (WGS) entry which is preliminary data.</text>
</comment>
<dbReference type="AlphaFoldDB" id="A0A6G4WNR6"/>
<reference evidence="1 2" key="1">
    <citation type="submission" date="2020-02" db="EMBL/GenBank/DDBJ databases">
        <title>Genome sequence of strain CCNWXJ40-4.</title>
        <authorList>
            <person name="Gao J."/>
            <person name="Sun J."/>
        </authorList>
    </citation>
    <scope>NUCLEOTIDE SEQUENCE [LARGE SCALE GENOMIC DNA]</scope>
    <source>
        <strain evidence="1 2">CCNWXJ 40-4</strain>
    </source>
</reference>
<proteinExistence type="predicted"/>
<evidence type="ECO:0000313" key="2">
    <source>
        <dbReference type="Proteomes" id="UP001642900"/>
    </source>
</evidence>
<dbReference type="Gene3D" id="3.10.580.10">
    <property type="entry name" value="CBS-domain"/>
    <property type="match status" value="1"/>
</dbReference>
<dbReference type="SUPFAM" id="SSF54631">
    <property type="entry name" value="CBS-domain pair"/>
    <property type="match status" value="1"/>
</dbReference>
<evidence type="ECO:0000313" key="1">
    <source>
        <dbReference type="EMBL" id="NGO56219.1"/>
    </source>
</evidence>
<keyword evidence="2" id="KW-1185">Reference proteome</keyword>
<protein>
    <submittedName>
        <fullName evidence="1">CBS domain-containing protein</fullName>
    </submittedName>
</protein>
<dbReference type="Proteomes" id="UP001642900">
    <property type="component" value="Unassembled WGS sequence"/>
</dbReference>
<dbReference type="EMBL" id="JAAKZF010000248">
    <property type="protein sequence ID" value="NGO56219.1"/>
    <property type="molecule type" value="Genomic_DNA"/>
</dbReference>
<sequence length="57" mass="6345">PLVMAIMTEQRTRHVLVMQGNTPVGVVSIGDVVKHRLDELLLNEQVLCEYIAGTGYH</sequence>
<feature type="non-terminal residue" evidence="1">
    <location>
        <position position="1"/>
    </location>
</feature>
<name>A0A6G4WNR6_9HYPH</name>
<organism evidence="1 2">
    <name type="scientific">Allomesorhizobium camelthorni</name>
    <dbReference type="NCBI Taxonomy" id="475069"/>
    <lineage>
        <taxon>Bacteria</taxon>
        <taxon>Pseudomonadati</taxon>
        <taxon>Pseudomonadota</taxon>
        <taxon>Alphaproteobacteria</taxon>
        <taxon>Hyphomicrobiales</taxon>
        <taxon>Phyllobacteriaceae</taxon>
        <taxon>Allomesorhizobium</taxon>
    </lineage>
</organism>